<dbReference type="Proteomes" id="UP000000702">
    <property type="component" value="Unassembled WGS sequence"/>
</dbReference>
<evidence type="ECO:0000313" key="12">
    <source>
        <dbReference type="Proteomes" id="UP000000702"/>
    </source>
</evidence>
<dbReference type="AlphaFoldDB" id="F9W628"/>
<reference evidence="12" key="1">
    <citation type="submission" date="2011-07" db="EMBL/GenBank/DDBJ databases">
        <title>Divergent evolution of antigenic variation in African trypanosomes.</title>
        <authorList>
            <person name="Jackson A.P."/>
            <person name="Berry A."/>
            <person name="Allison H.C."/>
            <person name="Burton P."/>
            <person name="Anderson J."/>
            <person name="Aslett M."/>
            <person name="Brown R."/>
            <person name="Corton N."/>
            <person name="Harris D."/>
            <person name="Hauser H."/>
            <person name="Gamble J."/>
            <person name="Gilderthorp R."/>
            <person name="McQuillan J."/>
            <person name="Quail M.A."/>
            <person name="Sanders M."/>
            <person name="Van Tonder A."/>
            <person name="Ginger M.L."/>
            <person name="Donelson J.E."/>
            <person name="Field M.C."/>
            <person name="Barry J.D."/>
            <person name="Berriman M."/>
            <person name="Hertz-Fowler C."/>
        </authorList>
    </citation>
    <scope>NUCLEOTIDE SEQUENCE [LARGE SCALE GENOMIC DNA]</scope>
    <source>
        <strain evidence="12">IL3000</strain>
    </source>
</reference>
<feature type="signal peptide" evidence="9">
    <location>
        <begin position="1"/>
        <end position="23"/>
    </location>
</feature>
<feature type="domain" description="Trypanosome variant surface glycoprotein B-type N-terminal" evidence="10">
    <location>
        <begin position="89"/>
        <end position="255"/>
    </location>
</feature>
<feature type="chain" id="PRO_5003394570" evidence="9">
    <location>
        <begin position="24"/>
        <end position="260"/>
    </location>
</feature>
<evidence type="ECO:0000256" key="1">
    <source>
        <dbReference type="ARBA" id="ARBA00002523"/>
    </source>
</evidence>
<keyword evidence="3" id="KW-1003">Cell membrane</keyword>
<feature type="non-terminal residue" evidence="11">
    <location>
        <position position="260"/>
    </location>
</feature>
<dbReference type="Pfam" id="PF13206">
    <property type="entry name" value="VSG_B"/>
    <property type="match status" value="1"/>
</dbReference>
<keyword evidence="7" id="KW-0325">Glycoprotein</keyword>
<proteinExistence type="predicted"/>
<organism evidence="11 12">
    <name type="scientific">Trypanosoma congolense (strain IL3000)</name>
    <dbReference type="NCBI Taxonomy" id="1068625"/>
    <lineage>
        <taxon>Eukaryota</taxon>
        <taxon>Discoba</taxon>
        <taxon>Euglenozoa</taxon>
        <taxon>Kinetoplastea</taxon>
        <taxon>Metakinetoplastina</taxon>
        <taxon>Trypanosomatida</taxon>
        <taxon>Trypanosomatidae</taxon>
        <taxon>Trypanosoma</taxon>
        <taxon>Nannomonas</taxon>
    </lineage>
</organism>
<reference evidence="11 12" key="2">
    <citation type="journal article" date="2012" name="Proc. Natl. Acad. Sci. U.S.A.">
        <title>Antigenic diversity is generated by distinct evolutionary mechanisms in African trypanosome species.</title>
        <authorList>
            <person name="Jackson A.P."/>
            <person name="Berry A."/>
            <person name="Aslett M."/>
            <person name="Allison H.C."/>
            <person name="Burton P."/>
            <person name="Vavrova-Anderson J."/>
            <person name="Brown R."/>
            <person name="Browne H."/>
            <person name="Corton N."/>
            <person name="Hauser H."/>
            <person name="Gamble J."/>
            <person name="Gilderthorp R."/>
            <person name="Marcello L."/>
            <person name="McQuillan J."/>
            <person name="Otto T.D."/>
            <person name="Quail M.A."/>
            <person name="Sanders M.J."/>
            <person name="van Tonder A."/>
            <person name="Ginger M.L."/>
            <person name="Field M.C."/>
            <person name="Barry J.D."/>
            <person name="Hertz-Fowler C."/>
            <person name="Berriman M."/>
        </authorList>
    </citation>
    <scope>NUCLEOTIDE SEQUENCE [LARGE SCALE GENOMIC DNA]</scope>
    <source>
        <strain evidence="11 12">IL3000</strain>
    </source>
</reference>
<evidence type="ECO:0000256" key="2">
    <source>
        <dbReference type="ARBA" id="ARBA00004609"/>
    </source>
</evidence>
<keyword evidence="5 9" id="KW-0732">Signal</keyword>
<keyword evidence="12" id="KW-1185">Reference proteome</keyword>
<evidence type="ECO:0000256" key="6">
    <source>
        <dbReference type="ARBA" id="ARBA00023136"/>
    </source>
</evidence>
<evidence type="ECO:0000256" key="3">
    <source>
        <dbReference type="ARBA" id="ARBA00022475"/>
    </source>
</evidence>
<comment type="function">
    <text evidence="1">VSG forms a coat on the surface of the parasite. The trypanosome evades the immune response of the host by expressing a series of antigenically distinct VSGs from an estimated 1000 VSG genes.</text>
</comment>
<evidence type="ECO:0000256" key="9">
    <source>
        <dbReference type="SAM" id="SignalP"/>
    </source>
</evidence>
<comment type="subcellular location">
    <subcellularLocation>
        <location evidence="2">Cell membrane</location>
        <topology evidence="2">Lipid-anchor</topology>
        <topology evidence="2">GPI-anchor</topology>
    </subcellularLocation>
</comment>
<keyword evidence="6" id="KW-0472">Membrane</keyword>
<evidence type="ECO:0000259" key="10">
    <source>
        <dbReference type="Pfam" id="PF13206"/>
    </source>
</evidence>
<evidence type="ECO:0000256" key="4">
    <source>
        <dbReference type="ARBA" id="ARBA00022622"/>
    </source>
</evidence>
<keyword evidence="4" id="KW-0336">GPI-anchor</keyword>
<evidence type="ECO:0000313" key="11">
    <source>
        <dbReference type="EMBL" id="CCD12631.1"/>
    </source>
</evidence>
<evidence type="ECO:0000256" key="7">
    <source>
        <dbReference type="ARBA" id="ARBA00023180"/>
    </source>
</evidence>
<protein>
    <submittedName>
        <fullName evidence="11">Variant surface glycoprotein</fullName>
    </submittedName>
</protein>
<accession>F9W628</accession>
<dbReference type="InterPro" id="IPR025932">
    <property type="entry name" value="Trypano_VSG_B_N_dom"/>
</dbReference>
<sequence length="260" mass="29311">MMKGVKYVLLFFLLWAKVPVCQAADKENAGEAEIFCQIRLLAENDPEKLVFLNEEREKQIMRHIEKVGPEIRSFVGEARKCESPIIARFNGIVKEAENLMGNVRKLRRKAAEKRLSAKRHLHQVIFGDYVEGGKGELDASAETINKIFSGDKFEQSCGGKGDKSAGKSLINDFICLCVSNTGFDDVFQPSKDESICKYGVDTAVKSDFSNWTAVWNFNSHRICINTSPLTPTPQDIHNLVELFKRAVEREQENSQVKGYS</sequence>
<comment type="caution">
    <text evidence="11">The sequence shown here is derived from an EMBL/GenBank/DDBJ whole genome shotgun (WGS) entry which is preliminary data.</text>
</comment>
<gene>
    <name evidence="11" type="ORF">TCIL3000_0_34930</name>
</gene>
<dbReference type="EMBL" id="CAEQ01000816">
    <property type="protein sequence ID" value="CCD12631.1"/>
    <property type="molecule type" value="Genomic_DNA"/>
</dbReference>
<evidence type="ECO:0000256" key="5">
    <source>
        <dbReference type="ARBA" id="ARBA00022729"/>
    </source>
</evidence>
<dbReference type="GO" id="GO:0005886">
    <property type="term" value="C:plasma membrane"/>
    <property type="evidence" value="ECO:0007669"/>
    <property type="project" value="UniProtKB-SubCell"/>
</dbReference>
<dbReference type="GO" id="GO:0098552">
    <property type="term" value="C:side of membrane"/>
    <property type="evidence" value="ECO:0007669"/>
    <property type="project" value="UniProtKB-KW"/>
</dbReference>
<evidence type="ECO:0000256" key="8">
    <source>
        <dbReference type="ARBA" id="ARBA00023288"/>
    </source>
</evidence>
<keyword evidence="8" id="KW-0449">Lipoprotein</keyword>
<name>F9W628_TRYCI</name>